<accession>A0AAD5JEA0</accession>
<dbReference type="Proteomes" id="UP001064489">
    <property type="component" value="Chromosome 1"/>
</dbReference>
<dbReference type="AlphaFoldDB" id="A0AAD5JEA0"/>
<comment type="caution">
    <text evidence="1">The sequence shown here is derived from an EMBL/GenBank/DDBJ whole genome shotgun (WGS) entry which is preliminary data.</text>
</comment>
<name>A0AAD5JEA0_ACENE</name>
<protein>
    <submittedName>
        <fullName evidence="1">Uncharacterized protein</fullName>
    </submittedName>
</protein>
<gene>
    <name evidence="1" type="ORF">LWI28_026686</name>
</gene>
<reference evidence="1" key="2">
    <citation type="submission" date="2023-02" db="EMBL/GenBank/DDBJ databases">
        <authorList>
            <person name="Swenson N.G."/>
            <person name="Wegrzyn J.L."/>
            <person name="Mcevoy S.L."/>
        </authorList>
    </citation>
    <scope>NUCLEOTIDE SEQUENCE</scope>
    <source>
        <strain evidence="1">91603</strain>
        <tissue evidence="1">Leaf</tissue>
    </source>
</reference>
<reference evidence="1" key="1">
    <citation type="journal article" date="2022" name="Plant J.">
        <title>Strategies of tolerance reflected in two North American maple genomes.</title>
        <authorList>
            <person name="McEvoy S.L."/>
            <person name="Sezen U.U."/>
            <person name="Trouern-Trend A."/>
            <person name="McMahon S.M."/>
            <person name="Schaberg P.G."/>
            <person name="Yang J."/>
            <person name="Wegrzyn J.L."/>
            <person name="Swenson N.G."/>
        </authorList>
    </citation>
    <scope>NUCLEOTIDE SEQUENCE</scope>
    <source>
        <strain evidence="1">91603</strain>
    </source>
</reference>
<evidence type="ECO:0000313" key="1">
    <source>
        <dbReference type="EMBL" id="KAI9196748.1"/>
    </source>
</evidence>
<keyword evidence="2" id="KW-1185">Reference proteome</keyword>
<dbReference type="EMBL" id="JAJSOW010000003">
    <property type="protein sequence ID" value="KAI9196748.1"/>
    <property type="molecule type" value="Genomic_DNA"/>
</dbReference>
<sequence length="126" mass="14282">MLTSSTVILSVSRLVYVDLLDDHPEYLLVGLCRPLRRSPRITLGWSMATFSMSTSSSVILNVSMLVYVDPLASQPQDIHTKEKIGSGKQSGGLYYLEDRFQQSNREVQVHLVNENVVNKKKDEIWL</sequence>
<proteinExistence type="predicted"/>
<organism evidence="1 2">
    <name type="scientific">Acer negundo</name>
    <name type="common">Box elder</name>
    <dbReference type="NCBI Taxonomy" id="4023"/>
    <lineage>
        <taxon>Eukaryota</taxon>
        <taxon>Viridiplantae</taxon>
        <taxon>Streptophyta</taxon>
        <taxon>Embryophyta</taxon>
        <taxon>Tracheophyta</taxon>
        <taxon>Spermatophyta</taxon>
        <taxon>Magnoliopsida</taxon>
        <taxon>eudicotyledons</taxon>
        <taxon>Gunneridae</taxon>
        <taxon>Pentapetalae</taxon>
        <taxon>rosids</taxon>
        <taxon>malvids</taxon>
        <taxon>Sapindales</taxon>
        <taxon>Sapindaceae</taxon>
        <taxon>Hippocastanoideae</taxon>
        <taxon>Acereae</taxon>
        <taxon>Acer</taxon>
    </lineage>
</organism>
<evidence type="ECO:0000313" key="2">
    <source>
        <dbReference type="Proteomes" id="UP001064489"/>
    </source>
</evidence>